<feature type="compositionally biased region" description="Basic and acidic residues" evidence="1">
    <location>
        <begin position="48"/>
        <end position="64"/>
    </location>
</feature>
<dbReference type="PANTHER" id="PTHR35167">
    <property type="entry name" value="OS05G0216466 PROTEIN"/>
    <property type="match status" value="1"/>
</dbReference>
<dbReference type="AlphaFoldDB" id="A0A5N6QPG9"/>
<protein>
    <submittedName>
        <fullName evidence="2">Uncharacterized protein</fullName>
    </submittedName>
</protein>
<accession>A0A5N6QPG9</accession>
<dbReference type="Proteomes" id="UP000327013">
    <property type="component" value="Chromosome 2"/>
</dbReference>
<evidence type="ECO:0000256" key="1">
    <source>
        <dbReference type="SAM" id="MobiDB-lite"/>
    </source>
</evidence>
<feature type="region of interest" description="Disordered" evidence="1">
    <location>
        <begin position="40"/>
        <end position="82"/>
    </location>
</feature>
<name>A0A5N6QPG9_9ROSI</name>
<sequence length="116" mass="13087">MAKSALVCKTRRTQKGFGFSESEMDVARQLIKLSGESSDIKNNSCAEGKLEQKRRVGDATDHHVSSTNSINGKTFEEEEEEDGICGPRKRRFRSIFHLYSSTKPVVVVSAKRRKYC</sequence>
<reference evidence="2 3" key="1">
    <citation type="submission" date="2019-06" db="EMBL/GenBank/DDBJ databases">
        <title>A chromosomal-level reference genome of Carpinus fangiana (Coryloideae, Betulaceae).</title>
        <authorList>
            <person name="Yang X."/>
            <person name="Wang Z."/>
            <person name="Zhang L."/>
            <person name="Hao G."/>
            <person name="Liu J."/>
            <person name="Yang Y."/>
        </authorList>
    </citation>
    <scope>NUCLEOTIDE SEQUENCE [LARGE SCALE GENOMIC DNA]</scope>
    <source>
        <strain evidence="2">Cfa_2016G</strain>
        <tissue evidence="2">Leaf</tissue>
    </source>
</reference>
<proteinExistence type="predicted"/>
<organism evidence="2 3">
    <name type="scientific">Carpinus fangiana</name>
    <dbReference type="NCBI Taxonomy" id="176857"/>
    <lineage>
        <taxon>Eukaryota</taxon>
        <taxon>Viridiplantae</taxon>
        <taxon>Streptophyta</taxon>
        <taxon>Embryophyta</taxon>
        <taxon>Tracheophyta</taxon>
        <taxon>Spermatophyta</taxon>
        <taxon>Magnoliopsida</taxon>
        <taxon>eudicotyledons</taxon>
        <taxon>Gunneridae</taxon>
        <taxon>Pentapetalae</taxon>
        <taxon>rosids</taxon>
        <taxon>fabids</taxon>
        <taxon>Fagales</taxon>
        <taxon>Betulaceae</taxon>
        <taxon>Carpinus</taxon>
    </lineage>
</organism>
<gene>
    <name evidence="2" type="ORF">FH972_005378</name>
</gene>
<dbReference type="OrthoDB" id="1739516at2759"/>
<dbReference type="PANTHER" id="PTHR35167:SF3">
    <property type="entry name" value="OS05G0216466 PROTEIN"/>
    <property type="match status" value="1"/>
</dbReference>
<evidence type="ECO:0000313" key="3">
    <source>
        <dbReference type="Proteomes" id="UP000327013"/>
    </source>
</evidence>
<evidence type="ECO:0000313" key="2">
    <source>
        <dbReference type="EMBL" id="KAE8008914.1"/>
    </source>
</evidence>
<keyword evidence="3" id="KW-1185">Reference proteome</keyword>
<dbReference type="EMBL" id="CM017322">
    <property type="protein sequence ID" value="KAE8008914.1"/>
    <property type="molecule type" value="Genomic_DNA"/>
</dbReference>